<evidence type="ECO:0000256" key="1">
    <source>
        <dbReference type="SAM" id="Phobius"/>
    </source>
</evidence>
<evidence type="ECO:0000313" key="2">
    <source>
        <dbReference type="EMBL" id="SHI12325.1"/>
    </source>
</evidence>
<keyword evidence="1" id="KW-0472">Membrane</keyword>
<keyword evidence="1" id="KW-1133">Transmembrane helix</keyword>
<evidence type="ECO:0000313" key="3">
    <source>
        <dbReference type="Proteomes" id="UP000184139"/>
    </source>
</evidence>
<dbReference type="AlphaFoldDB" id="A0A1M5YJX6"/>
<dbReference type="Proteomes" id="UP000184139">
    <property type="component" value="Unassembled WGS sequence"/>
</dbReference>
<dbReference type="PANTHER" id="PTHR34184:SF4">
    <property type="entry name" value="UPF0718 PROTEIN YCGR"/>
    <property type="match status" value="1"/>
</dbReference>
<dbReference type="STRING" id="1121409.SAMN02745124_04133"/>
<keyword evidence="3" id="KW-1185">Reference proteome</keyword>
<dbReference type="InterPro" id="IPR052923">
    <property type="entry name" value="UPF0718"/>
</dbReference>
<accession>A0A1M5YJX6</accession>
<feature type="transmembrane region" description="Helical" evidence="1">
    <location>
        <begin position="21"/>
        <end position="42"/>
    </location>
</feature>
<dbReference type="EMBL" id="FQXS01000040">
    <property type="protein sequence ID" value="SHI12325.1"/>
    <property type="molecule type" value="Genomic_DNA"/>
</dbReference>
<reference evidence="2 3" key="1">
    <citation type="submission" date="2016-11" db="EMBL/GenBank/DDBJ databases">
        <authorList>
            <person name="Jaros S."/>
            <person name="Januszkiewicz K."/>
            <person name="Wedrychowicz H."/>
        </authorList>
    </citation>
    <scope>NUCLEOTIDE SEQUENCE [LARGE SCALE GENOMIC DNA]</scope>
    <source>
        <strain evidence="2 3">DSM 9705</strain>
    </source>
</reference>
<sequence>MNDITTISIEMWRILLDSSPYIILGILAAGGIKIFVNQQIIVRHLRYGRYRSVFKAALFGIPLPL</sequence>
<proteinExistence type="predicted"/>
<keyword evidence="1" id="KW-0812">Transmembrane</keyword>
<dbReference type="PANTHER" id="PTHR34184">
    <property type="entry name" value="UPF0718 PROTEIN YCGR"/>
    <property type="match status" value="1"/>
</dbReference>
<protein>
    <submittedName>
        <fullName evidence="2">Predicted permease</fullName>
    </submittedName>
</protein>
<organism evidence="2 3">
    <name type="scientific">Desulfofustis glycolicus DSM 9705</name>
    <dbReference type="NCBI Taxonomy" id="1121409"/>
    <lineage>
        <taxon>Bacteria</taxon>
        <taxon>Pseudomonadati</taxon>
        <taxon>Thermodesulfobacteriota</taxon>
        <taxon>Desulfobulbia</taxon>
        <taxon>Desulfobulbales</taxon>
        <taxon>Desulfocapsaceae</taxon>
        <taxon>Desulfofustis</taxon>
    </lineage>
</organism>
<dbReference type="RefSeq" id="WP_073379097.1">
    <property type="nucleotide sequence ID" value="NZ_FQXS01000040.1"/>
</dbReference>
<gene>
    <name evidence="2" type="ORF">SAMN02745124_04133</name>
</gene>
<name>A0A1M5YJX6_9BACT</name>